<keyword evidence="2" id="KW-0808">Transferase</keyword>
<dbReference type="InterPro" id="IPR029044">
    <property type="entry name" value="Nucleotide-diphossugar_trans"/>
</dbReference>
<dbReference type="GeneID" id="78288542"/>
<dbReference type="EMBL" id="FOIN01000017">
    <property type="protein sequence ID" value="SET54478.1"/>
    <property type="molecule type" value="Genomic_DNA"/>
</dbReference>
<sequence>MCLVSVIMSTYKEEEIFLRQAIESILDQTYKDFEYIIILDNPDNDLHIKIIEEYTNIDKRIKFYINKKNIGLTASLNKGLGLAKGIYICRMDADDISISNRIENQKKYLEENKYDLIGGISQMIDENGKSIYSIKKVPTDINKIKKALRYNQIISHPTWFGKKEVFDKLNGYRNMPLCEDYDFTLRAVLNGYKISNINETILKYRMTSSSISRSNLYEQYLFARFITKKYSEKEIADIDKAKEYVNNYNNYSRAKRYLKANERFNIVLKDIEEKKYLKFIKDGFLLTFTSKSYLNKIYRFFMVTINS</sequence>
<name>A0A1I0F981_9FIRM</name>
<dbReference type="Proteomes" id="UP000198558">
    <property type="component" value="Unassembled WGS sequence"/>
</dbReference>
<feature type="domain" description="Glycosyltransferase 2-like" evidence="1">
    <location>
        <begin position="5"/>
        <end position="168"/>
    </location>
</feature>
<protein>
    <submittedName>
        <fullName evidence="2">Glycosyl transferase family 2</fullName>
    </submittedName>
</protein>
<organism evidence="2 3">
    <name type="scientific">Thomasclavelia cocleata</name>
    <dbReference type="NCBI Taxonomy" id="69824"/>
    <lineage>
        <taxon>Bacteria</taxon>
        <taxon>Bacillati</taxon>
        <taxon>Bacillota</taxon>
        <taxon>Erysipelotrichia</taxon>
        <taxon>Erysipelotrichales</taxon>
        <taxon>Coprobacillaceae</taxon>
        <taxon>Thomasclavelia</taxon>
    </lineage>
</organism>
<dbReference type="InterPro" id="IPR001173">
    <property type="entry name" value="Glyco_trans_2-like"/>
</dbReference>
<dbReference type="PANTHER" id="PTHR22916:SF3">
    <property type="entry name" value="UDP-GLCNAC:BETAGAL BETA-1,3-N-ACETYLGLUCOSAMINYLTRANSFERASE-LIKE PROTEIN 1"/>
    <property type="match status" value="1"/>
</dbReference>
<proteinExistence type="predicted"/>
<evidence type="ECO:0000313" key="2">
    <source>
        <dbReference type="EMBL" id="SET54478.1"/>
    </source>
</evidence>
<gene>
    <name evidence="2" type="ORF">SAMN04489758_11747</name>
</gene>
<keyword evidence="3" id="KW-1185">Reference proteome</keyword>
<dbReference type="GO" id="GO:0016758">
    <property type="term" value="F:hexosyltransferase activity"/>
    <property type="evidence" value="ECO:0007669"/>
    <property type="project" value="UniProtKB-ARBA"/>
</dbReference>
<reference evidence="3" key="1">
    <citation type="submission" date="2016-10" db="EMBL/GenBank/DDBJ databases">
        <authorList>
            <person name="Varghese N."/>
            <person name="Submissions S."/>
        </authorList>
    </citation>
    <scope>NUCLEOTIDE SEQUENCE [LARGE SCALE GENOMIC DNA]</scope>
    <source>
        <strain evidence="3">DSM 1551</strain>
    </source>
</reference>
<dbReference type="RefSeq" id="WP_244881285.1">
    <property type="nucleotide sequence ID" value="NZ_FOIN01000017.1"/>
</dbReference>
<evidence type="ECO:0000259" key="1">
    <source>
        <dbReference type="Pfam" id="PF00535"/>
    </source>
</evidence>
<evidence type="ECO:0000313" key="3">
    <source>
        <dbReference type="Proteomes" id="UP000198558"/>
    </source>
</evidence>
<dbReference type="PANTHER" id="PTHR22916">
    <property type="entry name" value="GLYCOSYLTRANSFERASE"/>
    <property type="match status" value="1"/>
</dbReference>
<accession>A0A1I0F981</accession>
<dbReference type="SUPFAM" id="SSF53448">
    <property type="entry name" value="Nucleotide-diphospho-sugar transferases"/>
    <property type="match status" value="1"/>
</dbReference>
<dbReference type="Pfam" id="PF00535">
    <property type="entry name" value="Glycos_transf_2"/>
    <property type="match status" value="1"/>
</dbReference>
<dbReference type="Gene3D" id="3.90.550.10">
    <property type="entry name" value="Spore Coat Polysaccharide Biosynthesis Protein SpsA, Chain A"/>
    <property type="match status" value="1"/>
</dbReference>
<dbReference type="AlphaFoldDB" id="A0A1I0F981"/>